<evidence type="ECO:0000256" key="7">
    <source>
        <dbReference type="HAMAP-Rule" id="MF_01202"/>
    </source>
</evidence>
<dbReference type="GO" id="GO:0055130">
    <property type="term" value="P:D-alanine catabolic process"/>
    <property type="evidence" value="ECO:0007669"/>
    <property type="project" value="TreeGrafter"/>
</dbReference>
<dbReference type="EMBL" id="FIZX01000001">
    <property type="protein sequence ID" value="CZF77142.1"/>
    <property type="molecule type" value="Genomic_DNA"/>
</dbReference>
<dbReference type="FunFam" id="3.50.50.60:FF:000020">
    <property type="entry name" value="D-amino acid dehydrogenase"/>
    <property type="match status" value="1"/>
</dbReference>
<evidence type="ECO:0000256" key="4">
    <source>
        <dbReference type="ARBA" id="ARBA00022827"/>
    </source>
</evidence>
<dbReference type="InterPro" id="IPR023080">
    <property type="entry name" value="DadA"/>
</dbReference>
<name>A0A128ERF5_9GAMM</name>
<dbReference type="NCBIfam" id="NF001933">
    <property type="entry name" value="PRK00711.1"/>
    <property type="match status" value="1"/>
</dbReference>
<keyword evidence="3 7" id="KW-0285">Flavoprotein</keyword>
<comment type="function">
    <text evidence="7">Oxidative deamination of D-amino acids.</text>
</comment>
<dbReference type="Proteomes" id="UP000071641">
    <property type="component" value="Unassembled WGS sequence"/>
</dbReference>
<dbReference type="PANTHER" id="PTHR13847:SF280">
    <property type="entry name" value="D-AMINO ACID DEHYDROGENASE"/>
    <property type="match status" value="1"/>
</dbReference>
<accession>A0A128ERF5</accession>
<dbReference type="HAMAP" id="MF_01202">
    <property type="entry name" value="DadA"/>
    <property type="match status" value="1"/>
</dbReference>
<dbReference type="OrthoDB" id="9815989at2"/>
<dbReference type="InterPro" id="IPR006076">
    <property type="entry name" value="FAD-dep_OxRdtase"/>
</dbReference>
<dbReference type="AlphaFoldDB" id="A0A128ERF5"/>
<comment type="similarity">
    <text evidence="2 7">Belongs to the DadA oxidoreductase family.</text>
</comment>
<evidence type="ECO:0000256" key="6">
    <source>
        <dbReference type="ARBA" id="ARBA00047884"/>
    </source>
</evidence>
<protein>
    <recommendedName>
        <fullName evidence="7">D-amino acid dehydrogenase</fullName>
        <ecNumber evidence="7">1.4.99.-</ecNumber>
    </recommendedName>
</protein>
<evidence type="ECO:0000259" key="8">
    <source>
        <dbReference type="Pfam" id="PF01266"/>
    </source>
</evidence>
<reference evidence="10" key="1">
    <citation type="submission" date="2016-02" db="EMBL/GenBank/DDBJ databases">
        <authorList>
            <person name="Rodrigo-Torres Lidia"/>
            <person name="Arahal R.David."/>
        </authorList>
    </citation>
    <scope>NUCLEOTIDE SEQUENCE [LARGE SCALE GENOMIC DNA]</scope>
    <source>
        <strain evidence="10">CECT 9029</strain>
    </source>
</reference>
<dbReference type="SUPFAM" id="SSF51905">
    <property type="entry name" value="FAD/NAD(P)-binding domain"/>
    <property type="match status" value="1"/>
</dbReference>
<organism evidence="9 10">
    <name type="scientific">Grimontia celer</name>
    <dbReference type="NCBI Taxonomy" id="1796497"/>
    <lineage>
        <taxon>Bacteria</taxon>
        <taxon>Pseudomonadati</taxon>
        <taxon>Pseudomonadota</taxon>
        <taxon>Gammaproteobacteria</taxon>
        <taxon>Vibrionales</taxon>
        <taxon>Vibrionaceae</taxon>
        <taxon>Grimontia</taxon>
    </lineage>
</organism>
<dbReference type="EC" id="1.4.99.-" evidence="7"/>
<evidence type="ECO:0000313" key="9">
    <source>
        <dbReference type="EMBL" id="CZF77142.1"/>
    </source>
</evidence>
<dbReference type="GO" id="GO:0005737">
    <property type="term" value="C:cytoplasm"/>
    <property type="evidence" value="ECO:0007669"/>
    <property type="project" value="TreeGrafter"/>
</dbReference>
<dbReference type="STRING" id="1796497.GCE9029_00035"/>
<dbReference type="GO" id="GO:0005886">
    <property type="term" value="C:plasma membrane"/>
    <property type="evidence" value="ECO:0007669"/>
    <property type="project" value="TreeGrafter"/>
</dbReference>
<gene>
    <name evidence="7 9" type="primary">dadA</name>
    <name evidence="9" type="ORF">GCE9029_00035</name>
</gene>
<dbReference type="SUPFAM" id="SSF54373">
    <property type="entry name" value="FAD-linked reductases, C-terminal domain"/>
    <property type="match status" value="1"/>
</dbReference>
<dbReference type="GO" id="GO:0008718">
    <property type="term" value="F:D-amino-acid dehydrogenase activity"/>
    <property type="evidence" value="ECO:0007669"/>
    <property type="project" value="UniProtKB-UniRule"/>
</dbReference>
<keyword evidence="4 7" id="KW-0274">FAD</keyword>
<dbReference type="RefSeq" id="WP_062660529.1">
    <property type="nucleotide sequence ID" value="NZ_FIZX01000001.1"/>
</dbReference>
<evidence type="ECO:0000256" key="1">
    <source>
        <dbReference type="ARBA" id="ARBA00001974"/>
    </source>
</evidence>
<evidence type="ECO:0000313" key="10">
    <source>
        <dbReference type="Proteomes" id="UP000071641"/>
    </source>
</evidence>
<dbReference type="InterPro" id="IPR036188">
    <property type="entry name" value="FAD/NAD-bd_sf"/>
</dbReference>
<sequence>MKALVLGSGVVGLMSAWYLQQAGYKVTVVDRQSKAGEETSFANAGQISYGYSSPWAAPGIPQKAIRWLMEEHAPLKVKPTLDPQLVKWATQMLSNCQLDRYQVNKSRMLGIANHSRECLLALRDKHNIEYQGRQKGTLQIFRNQKQLDAVEKDIALLEQSGTRYQRMTVEDCIKQEPGLASVSHKLTGGLYLPDDETGDCYLFCQQMTELAKTHGVEFMFDTEVNSVKREGTRIVSVVTDKGELEADAYVVAMGSYSTKFMAGLGLSIPVYPVKGYSLTVPITDETQAPTSTVMDETYKVALTRFDDRIRVAGTAELAGFDPSIPEKRKATISMVVKDLFPHSGDFDKAEFWTGFRPMTPDGTPLIGKTPFDNLFTNTGHGTLGWTMACGSGHLLAQIISKEISCNVEGLDYFRYAG</sequence>
<dbReference type="Pfam" id="PF01266">
    <property type="entry name" value="DAO"/>
    <property type="match status" value="1"/>
</dbReference>
<proteinExistence type="inferred from homology"/>
<keyword evidence="5 7" id="KW-0560">Oxidoreductase</keyword>
<dbReference type="PANTHER" id="PTHR13847">
    <property type="entry name" value="SARCOSINE DEHYDROGENASE-RELATED"/>
    <property type="match status" value="1"/>
</dbReference>
<comment type="catalytic activity">
    <reaction evidence="6 7">
        <text>a D-alpha-amino acid + A + H2O = a 2-oxocarboxylate + AH2 + NH4(+)</text>
        <dbReference type="Rhea" id="RHEA:18125"/>
        <dbReference type="ChEBI" id="CHEBI:13193"/>
        <dbReference type="ChEBI" id="CHEBI:15377"/>
        <dbReference type="ChEBI" id="CHEBI:17499"/>
        <dbReference type="ChEBI" id="CHEBI:28938"/>
        <dbReference type="ChEBI" id="CHEBI:35179"/>
        <dbReference type="ChEBI" id="CHEBI:59871"/>
    </reaction>
</comment>
<dbReference type="Gene3D" id="3.30.9.10">
    <property type="entry name" value="D-Amino Acid Oxidase, subunit A, domain 2"/>
    <property type="match status" value="1"/>
</dbReference>
<feature type="binding site" evidence="7">
    <location>
        <begin position="3"/>
        <end position="17"/>
    </location>
    <ligand>
        <name>FAD</name>
        <dbReference type="ChEBI" id="CHEBI:57692"/>
    </ligand>
</feature>
<evidence type="ECO:0000256" key="2">
    <source>
        <dbReference type="ARBA" id="ARBA00009410"/>
    </source>
</evidence>
<feature type="domain" description="FAD dependent oxidoreductase" evidence="8">
    <location>
        <begin position="3"/>
        <end position="397"/>
    </location>
</feature>
<keyword evidence="10" id="KW-1185">Reference proteome</keyword>
<evidence type="ECO:0000256" key="5">
    <source>
        <dbReference type="ARBA" id="ARBA00023002"/>
    </source>
</evidence>
<evidence type="ECO:0000256" key="3">
    <source>
        <dbReference type="ARBA" id="ARBA00022630"/>
    </source>
</evidence>
<dbReference type="Gene3D" id="3.50.50.60">
    <property type="entry name" value="FAD/NAD(P)-binding domain"/>
    <property type="match status" value="2"/>
</dbReference>
<comment type="cofactor">
    <cofactor evidence="1 7">
        <name>FAD</name>
        <dbReference type="ChEBI" id="CHEBI:57692"/>
    </cofactor>
</comment>